<comment type="caution">
    <text evidence="2">The sequence shown here is derived from an EMBL/GenBank/DDBJ whole genome shotgun (WGS) entry which is preliminary data.</text>
</comment>
<feature type="transmembrane region" description="Helical" evidence="1">
    <location>
        <begin position="41"/>
        <end position="61"/>
    </location>
</feature>
<feature type="transmembrane region" description="Helical" evidence="1">
    <location>
        <begin position="70"/>
        <end position="94"/>
    </location>
</feature>
<keyword evidence="1" id="KW-1133">Transmembrane helix</keyword>
<dbReference type="RefSeq" id="WP_154544592.1">
    <property type="nucleotide sequence ID" value="NZ_VULO01000006.1"/>
</dbReference>
<keyword evidence="1" id="KW-0472">Membrane</keyword>
<protein>
    <submittedName>
        <fullName evidence="2">Uncharacterized protein</fullName>
    </submittedName>
</protein>
<accession>A0A6N7W4U4</accession>
<dbReference type="Proteomes" id="UP000470875">
    <property type="component" value="Unassembled WGS sequence"/>
</dbReference>
<gene>
    <name evidence="2" type="ORF">FYJ24_06070</name>
</gene>
<organism evidence="2 3">
    <name type="scientific">Scrofimicrobium canadense</name>
    <dbReference type="NCBI Taxonomy" id="2652290"/>
    <lineage>
        <taxon>Bacteria</taxon>
        <taxon>Bacillati</taxon>
        <taxon>Actinomycetota</taxon>
        <taxon>Actinomycetes</taxon>
        <taxon>Actinomycetales</taxon>
        <taxon>Actinomycetaceae</taxon>
        <taxon>Scrofimicrobium</taxon>
    </lineage>
</organism>
<name>A0A6N7W4U4_9ACTO</name>
<evidence type="ECO:0000256" key="1">
    <source>
        <dbReference type="SAM" id="Phobius"/>
    </source>
</evidence>
<keyword evidence="3" id="KW-1185">Reference proteome</keyword>
<proteinExistence type="predicted"/>
<dbReference type="EMBL" id="VULO01000006">
    <property type="protein sequence ID" value="MSS84335.1"/>
    <property type="molecule type" value="Genomic_DNA"/>
</dbReference>
<feature type="transmembrane region" description="Helical" evidence="1">
    <location>
        <begin position="114"/>
        <end position="135"/>
    </location>
</feature>
<keyword evidence="1" id="KW-0812">Transmembrane</keyword>
<evidence type="ECO:0000313" key="2">
    <source>
        <dbReference type="EMBL" id="MSS84335.1"/>
    </source>
</evidence>
<reference evidence="2 3" key="1">
    <citation type="submission" date="2019-08" db="EMBL/GenBank/DDBJ databases">
        <title>In-depth cultivation of the pig gut microbiome towards novel bacterial diversity and tailored functional studies.</title>
        <authorList>
            <person name="Wylensek D."/>
            <person name="Hitch T.C.A."/>
            <person name="Clavel T."/>
        </authorList>
    </citation>
    <scope>NUCLEOTIDE SEQUENCE [LARGE SCALE GENOMIC DNA]</scope>
    <source>
        <strain evidence="2 3">WB03_NA08</strain>
    </source>
</reference>
<dbReference type="AlphaFoldDB" id="A0A6N7W4U4"/>
<evidence type="ECO:0000313" key="3">
    <source>
        <dbReference type="Proteomes" id="UP000470875"/>
    </source>
</evidence>
<sequence length="144" mass="15241">MSAVIFLAVSFIGAVQFPLLPGISAKDGSLIPSTAQHWMGFAPIALVAPILLLIVLSLLCVRGQRSTCKAFIWVIGVLCVLVILVPGPWCYFLSGFDVMCGRGECFSQLSRVNAFNATVPLLLVAGLTIVLLHVIGRKVTTSGG</sequence>